<feature type="transmembrane region" description="Helical" evidence="5">
    <location>
        <begin position="23"/>
        <end position="45"/>
    </location>
</feature>
<evidence type="ECO:0000256" key="5">
    <source>
        <dbReference type="SAM" id="Phobius"/>
    </source>
</evidence>
<keyword evidence="4 5" id="KW-0472">Membrane</keyword>
<evidence type="ECO:0000256" key="3">
    <source>
        <dbReference type="ARBA" id="ARBA00022989"/>
    </source>
</evidence>
<dbReference type="CDD" id="cd16424">
    <property type="entry name" value="VirB8"/>
    <property type="match status" value="1"/>
</dbReference>
<reference evidence="7 8" key="1">
    <citation type="submission" date="2018-04" db="EMBL/GenBank/DDBJ databases">
        <title>Novel Campyloabacter and Helicobacter Species and Strains.</title>
        <authorList>
            <person name="Mannion A.J."/>
            <person name="Shen Z."/>
            <person name="Fox J.G."/>
        </authorList>
    </citation>
    <scope>NUCLEOTIDE SEQUENCE [LARGE SCALE GENOMIC DNA]</scope>
    <source>
        <strain evidence="7 8">MIT 99-5101</strain>
    </source>
</reference>
<feature type="domain" description="Bacterial virulence protein VirB8" evidence="6">
    <location>
        <begin position="26"/>
        <end position="205"/>
    </location>
</feature>
<evidence type="ECO:0000259" key="6">
    <source>
        <dbReference type="Pfam" id="PF04335"/>
    </source>
</evidence>
<gene>
    <name evidence="7" type="ORF">CQA43_00065</name>
</gene>
<evidence type="ECO:0000256" key="4">
    <source>
        <dbReference type="ARBA" id="ARBA00023136"/>
    </source>
</evidence>
<dbReference type="InterPro" id="IPR032710">
    <property type="entry name" value="NTF2-like_dom_sf"/>
</dbReference>
<dbReference type="GeneID" id="82534688"/>
<dbReference type="OrthoDB" id="5353980at2"/>
<dbReference type="RefSeq" id="WP_115550588.1">
    <property type="nucleotide sequence ID" value="NZ_CAORSE010000003.1"/>
</dbReference>
<dbReference type="InterPro" id="IPR007430">
    <property type="entry name" value="VirB8"/>
</dbReference>
<dbReference type="SUPFAM" id="SSF54427">
    <property type="entry name" value="NTF2-like"/>
    <property type="match status" value="1"/>
</dbReference>
<comment type="caution">
    <text evidence="7">The sequence shown here is derived from an EMBL/GenBank/DDBJ whole genome shotgun (WGS) entry which is preliminary data.</text>
</comment>
<evidence type="ECO:0000256" key="2">
    <source>
        <dbReference type="ARBA" id="ARBA00022692"/>
    </source>
</evidence>
<dbReference type="EMBL" id="NXLS01000001">
    <property type="protein sequence ID" value="RDU64254.1"/>
    <property type="molecule type" value="Genomic_DNA"/>
</dbReference>
<keyword evidence="8" id="KW-1185">Reference proteome</keyword>
<dbReference type="Gene3D" id="3.10.450.230">
    <property type="entry name" value="VirB8 protein"/>
    <property type="match status" value="1"/>
</dbReference>
<keyword evidence="2 5" id="KW-0812">Transmembrane</keyword>
<protein>
    <submittedName>
        <fullName evidence="7">Virulence protein</fullName>
    </submittedName>
</protein>
<evidence type="ECO:0000313" key="8">
    <source>
        <dbReference type="Proteomes" id="UP000256650"/>
    </source>
</evidence>
<accession>A0A3D8IHX9</accession>
<evidence type="ECO:0000313" key="7">
    <source>
        <dbReference type="EMBL" id="RDU64254.1"/>
    </source>
</evidence>
<dbReference type="AlphaFoldDB" id="A0A3D8IHX9"/>
<dbReference type="GO" id="GO:0016020">
    <property type="term" value="C:membrane"/>
    <property type="evidence" value="ECO:0007669"/>
    <property type="project" value="UniProtKB-SubCell"/>
</dbReference>
<proteinExistence type="predicted"/>
<evidence type="ECO:0000256" key="1">
    <source>
        <dbReference type="ARBA" id="ARBA00004167"/>
    </source>
</evidence>
<dbReference type="Proteomes" id="UP000256650">
    <property type="component" value="Unassembled WGS sequence"/>
</dbReference>
<keyword evidence="3 5" id="KW-1133">Transmembrane helix</keyword>
<name>A0A3D8IHX9_9HELI</name>
<comment type="subcellular location">
    <subcellularLocation>
        <location evidence="1">Membrane</location>
        <topology evidence="1">Single-pass membrane protein</topology>
    </subcellularLocation>
</comment>
<sequence length="219" mass="25521">MLFKEKKTDPNYLFLLERNLKAYMLYVILILALISTLLALSLVFLMPLKETKPYLVFFSNGESNFVKVTEANYPIRSDESLMKNILSGYVLNRETINRINDEERYEVTRIQSDLNVWKAFQSLVTQKNSIYTTKNLYRNIRILNVTLLSKNVATIDFAIEQTNKTRTETQYFNYRASLEFDFAPKVDTYNTTIKNPTGFIVKNYALTAIDLKSNLAKEQ</sequence>
<organism evidence="7 8">
    <name type="scientific">Helicobacter ganmani</name>
    <dbReference type="NCBI Taxonomy" id="60246"/>
    <lineage>
        <taxon>Bacteria</taxon>
        <taxon>Pseudomonadati</taxon>
        <taxon>Campylobacterota</taxon>
        <taxon>Epsilonproteobacteria</taxon>
        <taxon>Campylobacterales</taxon>
        <taxon>Helicobacteraceae</taxon>
        <taxon>Helicobacter</taxon>
    </lineage>
</organism>
<dbReference type="Pfam" id="PF04335">
    <property type="entry name" value="VirB8"/>
    <property type="match status" value="1"/>
</dbReference>